<evidence type="ECO:0000313" key="3">
    <source>
        <dbReference type="Proteomes" id="UP000831775"/>
    </source>
</evidence>
<dbReference type="RefSeq" id="WP_244684703.1">
    <property type="nucleotide sequence ID" value="NZ_CP095043.1"/>
</dbReference>
<accession>A0ABY4FTN9</accession>
<dbReference type="Proteomes" id="UP000831775">
    <property type="component" value="Chromosome"/>
</dbReference>
<dbReference type="Gene3D" id="1.10.10.2840">
    <property type="entry name" value="PucR C-terminal helix-turn-helix domain"/>
    <property type="match status" value="1"/>
</dbReference>
<dbReference type="InterPro" id="IPR025736">
    <property type="entry name" value="PucR_C-HTH_dom"/>
</dbReference>
<dbReference type="PANTHER" id="PTHR33744">
    <property type="entry name" value="CARBOHYDRATE DIACID REGULATOR"/>
    <property type="match status" value="1"/>
</dbReference>
<sequence>MDLSKSAHLDALDGWEDRDFGLRLGELETHLGSDLIRVVRPDRESDPFIRALDIYDARSGSTGGEGVLLSVVSADAMRPDEFRRALDDAHESGCAGVVVKVEEGSEAAASAIRDILERGLAAVVLAAYVSWREFDALLTRVLGEHAQTLDLAPSTGDKLFALANTVARVYGGSVAIEDHQRGILAHSSVQGQAIDDLRTTGILFRRAGDAPVNERRYRDVLAADGIVRFDRHDPYLPRAAIAIRAGSIPLGTIWALDPDGDRPSEHPLSHEKAQVLTTAATLAADTLLESWRQGSRHGSRREAAFKRMLISANRPGDRELLDPTADEIGIIVLAAVPRGTGAAVRLSEIRSVLARYLAMYVPDMVIIIDGHEIVAWCPATRVETVQEWMTSALSELSEDTLRGLSIGLSDPHPIGHRLMYAVDEAREVAAAVDRANSVVGTVAMVRPQLFISACRRQLDLDDRLVLPEVRELVDRGEESRHLLDTLECWMEESGNVGRTARRLRVHEQTVRYRMRKLRTLLPITDHGPDTLLTVWAQLRALRWE</sequence>
<evidence type="ECO:0000259" key="1">
    <source>
        <dbReference type="Pfam" id="PF13556"/>
    </source>
</evidence>
<name>A0ABY4FTN9_9MICO</name>
<keyword evidence="3" id="KW-1185">Reference proteome</keyword>
<dbReference type="EMBL" id="CP095043">
    <property type="protein sequence ID" value="UOQ59611.1"/>
    <property type="molecule type" value="Genomic_DNA"/>
</dbReference>
<feature type="domain" description="PucR C-terminal helix-turn-helix" evidence="1">
    <location>
        <begin position="482"/>
        <end position="540"/>
    </location>
</feature>
<organism evidence="2 3">
    <name type="scientific">Leucobacter rhizosphaerae</name>
    <dbReference type="NCBI Taxonomy" id="2932245"/>
    <lineage>
        <taxon>Bacteria</taxon>
        <taxon>Bacillati</taxon>
        <taxon>Actinomycetota</taxon>
        <taxon>Actinomycetes</taxon>
        <taxon>Micrococcales</taxon>
        <taxon>Microbacteriaceae</taxon>
        <taxon>Leucobacter</taxon>
    </lineage>
</organism>
<reference evidence="2 3" key="1">
    <citation type="submission" date="2022-04" db="EMBL/GenBank/DDBJ databases">
        <title>Leucobacter sp. isolated from rhizosphere of onion.</title>
        <authorList>
            <person name="Won M."/>
            <person name="Lee C.-M."/>
            <person name="Woen H.-Y."/>
            <person name="Kwon S.-W."/>
        </authorList>
    </citation>
    <scope>NUCLEOTIDE SEQUENCE [LARGE SCALE GENOMIC DNA]</scope>
    <source>
        <strain evidence="2 3">H25R-14</strain>
    </source>
</reference>
<proteinExistence type="predicted"/>
<protein>
    <submittedName>
        <fullName evidence="2">Helix-turn-helix domain-containing protein</fullName>
    </submittedName>
</protein>
<dbReference type="InterPro" id="IPR042070">
    <property type="entry name" value="PucR_C-HTH_sf"/>
</dbReference>
<gene>
    <name evidence="2" type="ORF">MUN76_11190</name>
</gene>
<dbReference type="PANTHER" id="PTHR33744:SF17">
    <property type="entry name" value="CONSERVED PROTEIN"/>
    <property type="match status" value="1"/>
</dbReference>
<dbReference type="Pfam" id="PF13556">
    <property type="entry name" value="HTH_30"/>
    <property type="match status" value="1"/>
</dbReference>
<evidence type="ECO:0000313" key="2">
    <source>
        <dbReference type="EMBL" id="UOQ59611.1"/>
    </source>
</evidence>
<dbReference type="InterPro" id="IPR051448">
    <property type="entry name" value="CdaR-like_regulators"/>
</dbReference>